<evidence type="ECO:0000313" key="4">
    <source>
        <dbReference type="Proteomes" id="UP001469365"/>
    </source>
</evidence>
<keyword evidence="2" id="KW-0812">Transmembrane</keyword>
<keyword evidence="1" id="KW-0175">Coiled coil</keyword>
<feature type="coiled-coil region" evidence="1">
    <location>
        <begin position="155"/>
        <end position="182"/>
    </location>
</feature>
<comment type="caution">
    <text evidence="3">The sequence shown here is derived from an EMBL/GenBank/DDBJ whole genome shotgun (WGS) entry which is preliminary data.</text>
</comment>
<evidence type="ECO:0000256" key="1">
    <source>
        <dbReference type="SAM" id="Coils"/>
    </source>
</evidence>
<reference evidence="3 4" key="1">
    <citation type="submission" date="2024-04" db="EMBL/GenBank/DDBJ databases">
        <title>draft genome sequnece of Paenibacillus filicis.</title>
        <authorList>
            <person name="Kim D.-U."/>
        </authorList>
    </citation>
    <scope>NUCLEOTIDE SEQUENCE [LARGE SCALE GENOMIC DNA]</scope>
    <source>
        <strain evidence="3 4">KACC14197</strain>
    </source>
</reference>
<dbReference type="InterPro" id="IPR014198">
    <property type="entry name" value="Spore_III_AB"/>
</dbReference>
<organism evidence="3 4">
    <name type="scientific">Paenibacillus filicis</name>
    <dbReference type="NCBI Taxonomy" id="669464"/>
    <lineage>
        <taxon>Bacteria</taxon>
        <taxon>Bacillati</taxon>
        <taxon>Bacillota</taxon>
        <taxon>Bacilli</taxon>
        <taxon>Bacillales</taxon>
        <taxon>Paenibacillaceae</taxon>
        <taxon>Paenibacillus</taxon>
    </lineage>
</organism>
<sequence>MNAWRCGEGQAYETASPEQSQAKREPVMIKLLGAGMILLAGTLLGFYQASQFARRPRQIGDAIRLLQRLETEIVYGFTPLPAALQSTGQSCATEVGLLFTRTAGELHRSEGRSVQLIWRETLNASWRNLSLKQGEKEVLLQFGATLGLTDREDQVKHLRLAVNQLLGQEEEARAEQQRYERMWKSLGLLMGALVVVLMY</sequence>
<evidence type="ECO:0000256" key="2">
    <source>
        <dbReference type="SAM" id="Phobius"/>
    </source>
</evidence>
<gene>
    <name evidence="3" type="primary">spoIIIAB</name>
    <name evidence="3" type="ORF">WMW72_33210</name>
</gene>
<dbReference type="Pfam" id="PF09548">
    <property type="entry name" value="Spore_III_AB"/>
    <property type="match status" value="1"/>
</dbReference>
<evidence type="ECO:0000313" key="3">
    <source>
        <dbReference type="EMBL" id="MEK8132751.1"/>
    </source>
</evidence>
<proteinExistence type="predicted"/>
<accession>A0ABU9DWX8</accession>
<dbReference type="Proteomes" id="UP001469365">
    <property type="component" value="Unassembled WGS sequence"/>
</dbReference>
<keyword evidence="2" id="KW-1133">Transmembrane helix</keyword>
<name>A0ABU9DWX8_9BACL</name>
<keyword evidence="2" id="KW-0472">Membrane</keyword>
<keyword evidence="4" id="KW-1185">Reference proteome</keyword>
<dbReference type="PIRSF" id="PIRSF021435">
    <property type="entry name" value="SpoIIIAB"/>
    <property type="match status" value="1"/>
</dbReference>
<dbReference type="EMBL" id="JBBPCC010000035">
    <property type="protein sequence ID" value="MEK8132751.1"/>
    <property type="molecule type" value="Genomic_DNA"/>
</dbReference>
<dbReference type="NCBIfam" id="TIGR02833">
    <property type="entry name" value="spore_III_AB"/>
    <property type="match status" value="1"/>
</dbReference>
<feature type="transmembrane region" description="Helical" evidence="2">
    <location>
        <begin position="27"/>
        <end position="47"/>
    </location>
</feature>
<protein>
    <submittedName>
        <fullName evidence="3">Stage III sporulation protein SpoIIIAB</fullName>
    </submittedName>
</protein>